<sequence length="507" mass="55154">MVTSPVERIRNTLLKTKIMSAEAAAALIPTGANVGMSGFTGAGYPKQLPAALAKRMKHAHATGEDFRIGLWTGASTAPELDGVLAEAHGISMRLPYQSDPTVRKQINAGEMQYTDLHLSHVAQLVWFGFLGNLDIAVVEVAGILPDGRLIPSSSVGNNKTWIDQADKIILEVNSMQNMGLEGMHDIYYGTQLPPDRQPIPLVRASGRIGEAYLRCDLSKVIAVVQTNQPDRNTPFAEPDETSQRIASHVIDFLGKEVKAGRLPADLLPLQSGVGNIANAVLAGLNHGPFEKMTAYTEVLQDGMLDMLRSGKLTSASATALSFSPAALKEFNDNIDFYSKRIVLRPQEISNHPEVVRRLGVIAMNAMIEADIYGNVNSTHIKGTSIMNGIGGSGDFARNAFLSFFVTPSTAKNGAISCIVPMVSHVDHTEHDVQILVTEQGLADLRGLSPKQRARLIIEKCAHPDYRPALTEYYERALRESPGQHTPHLMHEALTWQETALRVMETTA</sequence>
<keyword evidence="6" id="KW-0378">Hydrolase</keyword>
<keyword evidence="7" id="KW-1185">Reference proteome</keyword>
<evidence type="ECO:0000256" key="1">
    <source>
        <dbReference type="ARBA" id="ARBA00009632"/>
    </source>
</evidence>
<comment type="caution">
    <text evidence="6">The sequence shown here is derived from an EMBL/GenBank/DDBJ whole genome shotgun (WGS) entry which is preliminary data.</text>
</comment>
<reference evidence="6 7" key="1">
    <citation type="submission" date="2017-01" db="EMBL/GenBank/DDBJ databases">
        <title>Genome sequence of Rhodoferax antarcticus ANT.BR, a psychrophilic purple nonsulfur bacterium from an Antarctic microbial mat.</title>
        <authorList>
            <person name="Baker J."/>
            <person name="Riester C."/>
            <person name="Skinner B."/>
            <person name="Newell A."/>
            <person name="Swingley W."/>
            <person name="Madigan M."/>
            <person name="Jung D."/>
            <person name="Asao M."/>
            <person name="Chen M."/>
            <person name="Loughlin P."/>
            <person name="Pan H."/>
            <person name="Lin S."/>
            <person name="Li N."/>
            <person name="Shaw J."/>
            <person name="Prado M."/>
            <person name="Sherman C."/>
            <person name="Li X."/>
            <person name="Tang J."/>
            <person name="Blankenship R."/>
            <person name="Zhao T."/>
            <person name="Touchman J."/>
            <person name="Sattley M."/>
        </authorList>
    </citation>
    <scope>NUCLEOTIDE SEQUENCE [LARGE SCALE GENOMIC DNA]</scope>
    <source>
        <strain evidence="6 7">ANT.BR</strain>
    </source>
</reference>
<feature type="binding site" evidence="3">
    <location>
        <position position="367"/>
    </location>
    <ligand>
        <name>CoA</name>
        <dbReference type="ChEBI" id="CHEBI:57287"/>
    </ligand>
</feature>
<feature type="domain" description="Acetyl-CoA hydrolase/transferase C-terminal" evidence="5">
    <location>
        <begin position="328"/>
        <end position="472"/>
    </location>
</feature>
<feature type="domain" description="Acetyl-CoA hydrolase/transferase N-terminal" evidence="4">
    <location>
        <begin position="14"/>
        <end position="224"/>
    </location>
</feature>
<evidence type="ECO:0000256" key="2">
    <source>
        <dbReference type="PIRSR" id="PIRSR617821-1"/>
    </source>
</evidence>
<accession>A0A1Q8YEF3</accession>
<dbReference type="InterPro" id="IPR017821">
    <property type="entry name" value="Succinate_CoA_transferase"/>
</dbReference>
<dbReference type="InterPro" id="IPR026888">
    <property type="entry name" value="AcetylCoA_hyd_C"/>
</dbReference>
<dbReference type="GO" id="GO:0008775">
    <property type="term" value="F:acetate CoA-transferase activity"/>
    <property type="evidence" value="ECO:0007669"/>
    <property type="project" value="InterPro"/>
</dbReference>
<proteinExistence type="inferred from homology"/>
<dbReference type="GO" id="GO:0006083">
    <property type="term" value="P:acetate metabolic process"/>
    <property type="evidence" value="ECO:0007669"/>
    <property type="project" value="InterPro"/>
</dbReference>
<feature type="binding site" evidence="3">
    <location>
        <position position="387"/>
    </location>
    <ligand>
        <name>CoA</name>
        <dbReference type="ChEBI" id="CHEBI:57287"/>
    </ligand>
</feature>
<dbReference type="FunFam" id="3.40.1080.20:FF:000001">
    <property type="entry name" value="Acetyl-CoA hydrolase Ach1"/>
    <property type="match status" value="1"/>
</dbReference>
<organism evidence="6 7">
    <name type="scientific">Rhodoferax antarcticus ANT.BR</name>
    <dbReference type="NCBI Taxonomy" id="1111071"/>
    <lineage>
        <taxon>Bacteria</taxon>
        <taxon>Pseudomonadati</taxon>
        <taxon>Pseudomonadota</taxon>
        <taxon>Betaproteobacteria</taxon>
        <taxon>Burkholderiales</taxon>
        <taxon>Comamonadaceae</taxon>
        <taxon>Rhodoferax</taxon>
    </lineage>
</organism>
<dbReference type="GO" id="GO:0003986">
    <property type="term" value="F:acetyl-CoA hydrolase activity"/>
    <property type="evidence" value="ECO:0007669"/>
    <property type="project" value="UniProtKB-EC"/>
</dbReference>
<evidence type="ECO:0000259" key="4">
    <source>
        <dbReference type="Pfam" id="PF02550"/>
    </source>
</evidence>
<dbReference type="EC" id="3.1.2.1" evidence="6"/>
<dbReference type="InterPro" id="IPR046433">
    <property type="entry name" value="ActCoA_hydro"/>
</dbReference>
<dbReference type="Gene3D" id="3.40.1080.10">
    <property type="entry name" value="Glutaconate Coenzyme A-transferase"/>
    <property type="match status" value="1"/>
</dbReference>
<evidence type="ECO:0000256" key="3">
    <source>
        <dbReference type="PIRSR" id="PIRSR617821-2"/>
    </source>
</evidence>
<dbReference type="AlphaFoldDB" id="A0A1Q8YEF3"/>
<protein>
    <submittedName>
        <fullName evidence="6">Acetyl-CoA hydrolase</fullName>
        <ecNumber evidence="6">3.1.2.1</ecNumber>
    </submittedName>
</protein>
<dbReference type="GO" id="GO:0006084">
    <property type="term" value="P:acetyl-CoA metabolic process"/>
    <property type="evidence" value="ECO:0007669"/>
    <property type="project" value="InterPro"/>
</dbReference>
<name>A0A1Q8YEF3_9BURK</name>
<dbReference type="Pfam" id="PF02550">
    <property type="entry name" value="AcetylCoA_hydro"/>
    <property type="match status" value="1"/>
</dbReference>
<dbReference type="Gene3D" id="3.30.750.70">
    <property type="entry name" value="4-hydroxybutyrate coenzyme like domains"/>
    <property type="match status" value="1"/>
</dbReference>
<dbReference type="Gene3D" id="3.40.1080.20">
    <property type="entry name" value="Acetyl-CoA hydrolase/transferase C-terminal domain"/>
    <property type="match status" value="1"/>
</dbReference>
<dbReference type="SUPFAM" id="SSF100950">
    <property type="entry name" value="NagB/RpiA/CoA transferase-like"/>
    <property type="match status" value="2"/>
</dbReference>
<comment type="similarity">
    <text evidence="1">Belongs to the acetyl-CoA hydrolase/transferase family.</text>
</comment>
<dbReference type="PANTHER" id="PTHR43609:SF1">
    <property type="entry name" value="ACETYL-COA HYDROLASE"/>
    <property type="match status" value="1"/>
</dbReference>
<gene>
    <name evidence="6" type="ORF">BLL52_2530</name>
</gene>
<feature type="binding site" evidence="3">
    <location>
        <position position="411"/>
    </location>
    <ligand>
        <name>CoA</name>
        <dbReference type="ChEBI" id="CHEBI:57287"/>
    </ligand>
</feature>
<feature type="binding site" evidence="3">
    <location>
        <position position="391"/>
    </location>
    <ligand>
        <name>CoA</name>
        <dbReference type="ChEBI" id="CHEBI:57287"/>
    </ligand>
</feature>
<dbReference type="Pfam" id="PF13336">
    <property type="entry name" value="AcetylCoA_hyd_C"/>
    <property type="match status" value="1"/>
</dbReference>
<dbReference type="InterPro" id="IPR038460">
    <property type="entry name" value="AcetylCoA_hyd_C_sf"/>
</dbReference>
<evidence type="ECO:0000259" key="5">
    <source>
        <dbReference type="Pfam" id="PF13336"/>
    </source>
</evidence>
<evidence type="ECO:0000313" key="6">
    <source>
        <dbReference type="EMBL" id="OLP06299.1"/>
    </source>
</evidence>
<dbReference type="EMBL" id="MSYM01000013">
    <property type="protein sequence ID" value="OLP06299.1"/>
    <property type="molecule type" value="Genomic_DNA"/>
</dbReference>
<feature type="active site" description="5-glutamyl coenzyme A thioester intermediate" evidence="2">
    <location>
        <position position="297"/>
    </location>
</feature>
<dbReference type="InterPro" id="IPR003702">
    <property type="entry name" value="ActCoA_hydro_N"/>
</dbReference>
<dbReference type="NCBIfam" id="TIGR03458">
    <property type="entry name" value="YgfH_subfam"/>
    <property type="match status" value="1"/>
</dbReference>
<evidence type="ECO:0000313" key="7">
    <source>
        <dbReference type="Proteomes" id="UP000185911"/>
    </source>
</evidence>
<dbReference type="STRING" id="81479.RA876_06760"/>
<dbReference type="PANTHER" id="PTHR43609">
    <property type="entry name" value="ACETYL-COA HYDROLASE"/>
    <property type="match status" value="1"/>
</dbReference>
<dbReference type="Proteomes" id="UP000185911">
    <property type="component" value="Unassembled WGS sequence"/>
</dbReference>
<dbReference type="RefSeq" id="WP_075587217.1">
    <property type="nucleotide sequence ID" value="NZ_MSYM01000013.1"/>
</dbReference>
<dbReference type="InterPro" id="IPR037171">
    <property type="entry name" value="NagB/RpiA_transferase-like"/>
</dbReference>